<accession>A0ABM0SYF4</accession>
<reference evidence="4" key="2">
    <citation type="submission" date="2025-08" db="UniProtKB">
        <authorList>
            <consortium name="RefSeq"/>
        </authorList>
    </citation>
    <scope>IDENTIFICATION</scope>
    <source>
        <tissue evidence="4">Leaf</tissue>
    </source>
</reference>
<dbReference type="InterPro" id="IPR042239">
    <property type="entry name" value="Nop_C"/>
</dbReference>
<dbReference type="Pfam" id="PF01798">
    <property type="entry name" value="Nop"/>
    <property type="match status" value="1"/>
</dbReference>
<dbReference type="RefSeq" id="XP_010417944.1">
    <property type="nucleotide sequence ID" value="XM_010419642.1"/>
</dbReference>
<name>A0ABM0SYF4_CAMSA</name>
<organism evidence="3 4">
    <name type="scientific">Camelina sativa</name>
    <name type="common">False flax</name>
    <name type="synonym">Myagrum sativum</name>
    <dbReference type="NCBI Taxonomy" id="90675"/>
    <lineage>
        <taxon>Eukaryota</taxon>
        <taxon>Viridiplantae</taxon>
        <taxon>Streptophyta</taxon>
        <taxon>Embryophyta</taxon>
        <taxon>Tracheophyta</taxon>
        <taxon>Spermatophyta</taxon>
        <taxon>Magnoliopsida</taxon>
        <taxon>eudicotyledons</taxon>
        <taxon>Gunneridae</taxon>
        <taxon>Pentapetalae</taxon>
        <taxon>rosids</taxon>
        <taxon>malvids</taxon>
        <taxon>Brassicales</taxon>
        <taxon>Brassicaceae</taxon>
        <taxon>Camelineae</taxon>
        <taxon>Camelina</taxon>
    </lineage>
</organism>
<dbReference type="SMART" id="SM00931">
    <property type="entry name" value="NOSIC"/>
    <property type="match status" value="1"/>
</dbReference>
<dbReference type="InterPro" id="IPR012976">
    <property type="entry name" value="NOSIC"/>
</dbReference>
<reference evidence="3" key="1">
    <citation type="journal article" date="2014" name="Nat. Commun.">
        <title>The emerging biofuel crop Camelina sativa retains a highly undifferentiated hexaploid genome structure.</title>
        <authorList>
            <person name="Kagale S."/>
            <person name="Koh C."/>
            <person name="Nixon J."/>
            <person name="Bollina V."/>
            <person name="Clarke W.E."/>
            <person name="Tuteja R."/>
            <person name="Spillane C."/>
            <person name="Robinson S.J."/>
            <person name="Links M.G."/>
            <person name="Clarke C."/>
            <person name="Higgins E.E."/>
            <person name="Huebert T."/>
            <person name="Sharpe A.G."/>
            <person name="Parkin I.A."/>
        </authorList>
    </citation>
    <scope>NUCLEOTIDE SEQUENCE [LARGE SCALE GENOMIC DNA]</scope>
    <source>
        <strain evidence="3">cv. DH55</strain>
    </source>
</reference>
<feature type="region of interest" description="Disordered" evidence="1">
    <location>
        <begin position="15"/>
        <end position="44"/>
    </location>
</feature>
<feature type="domain" description="Nop" evidence="2">
    <location>
        <begin position="175"/>
        <end position="293"/>
    </location>
</feature>
<proteinExistence type="predicted"/>
<dbReference type="InterPro" id="IPR036070">
    <property type="entry name" value="Nop_dom_sf"/>
</dbReference>
<dbReference type="PANTHER" id="PTHR13904:SF0">
    <property type="entry name" value="U4_U6 SMALL NUCLEAR RIBONUCLEOPROTEIN PRP31"/>
    <property type="match status" value="1"/>
</dbReference>
<dbReference type="PANTHER" id="PTHR13904">
    <property type="entry name" value="PRE-MRNA SPLICING FACTOR PRP31"/>
    <property type="match status" value="1"/>
</dbReference>
<evidence type="ECO:0000259" key="2">
    <source>
        <dbReference type="PROSITE" id="PS51358"/>
    </source>
</evidence>
<dbReference type="InterPro" id="IPR027105">
    <property type="entry name" value="Prp31"/>
</dbReference>
<sequence>MATFEDSFLADLDELSDNEPQLEENDAQKEEEYEIEEEEEDETTFSYDDLDSVFKIQKTQEFSDIMQKVEETLDFDSAYKELVDCNNLLVKMDKEFAILHSFFRHNYRLKFPEVPNAIKYARIVKSFHKTDTAAASAAMFENVQEKTIEACDRVLDLNSSKKKVAKFVDMKARLIAPNLSVLVGGKVATKLMVSAGGLSALGEMPPTCNVQRVGNKRKRSFVGSIKGFLIETDIVKNTPPRYQDDACGLLAAKLTLAARVDSDRVNSNRENSSGAQGRAMRDEVLEKLDKLQGRPKQLGADSSGTTFFERMSKEQSSPQSLELGEDDETQSKYFSKFGTFSKINKSNLAGDEDYMF</sequence>
<dbReference type="GeneID" id="104703603"/>
<dbReference type="Gene3D" id="1.10.287.4070">
    <property type="match status" value="1"/>
</dbReference>
<dbReference type="Proteomes" id="UP000694864">
    <property type="component" value="Chromosome 1"/>
</dbReference>
<protein>
    <submittedName>
        <fullName evidence="4">U4/U6 small nuclear ribonucleoprotein Prp31-like</fullName>
    </submittedName>
</protein>
<gene>
    <name evidence="4" type="primary">LOC104703603</name>
</gene>
<evidence type="ECO:0000313" key="3">
    <source>
        <dbReference type="Proteomes" id="UP000694864"/>
    </source>
</evidence>
<dbReference type="Gene3D" id="1.10.246.90">
    <property type="entry name" value="Nop domain"/>
    <property type="match status" value="1"/>
</dbReference>
<dbReference type="PROSITE" id="PS51358">
    <property type="entry name" value="NOP"/>
    <property type="match status" value="1"/>
</dbReference>
<dbReference type="InterPro" id="IPR002687">
    <property type="entry name" value="Nop_dom"/>
</dbReference>
<keyword evidence="3" id="KW-1185">Reference proteome</keyword>
<evidence type="ECO:0000256" key="1">
    <source>
        <dbReference type="SAM" id="MobiDB-lite"/>
    </source>
</evidence>
<dbReference type="SUPFAM" id="SSF89124">
    <property type="entry name" value="Nop domain"/>
    <property type="match status" value="1"/>
</dbReference>
<evidence type="ECO:0000313" key="4">
    <source>
        <dbReference type="RefSeq" id="XP_010417944.1"/>
    </source>
</evidence>